<evidence type="ECO:0000313" key="2">
    <source>
        <dbReference type="EMBL" id="MCG9024455.1"/>
    </source>
</evidence>
<organism evidence="2 3">
    <name type="scientific">Laribacter hongkongensis</name>
    <dbReference type="NCBI Taxonomy" id="168471"/>
    <lineage>
        <taxon>Bacteria</taxon>
        <taxon>Pseudomonadati</taxon>
        <taxon>Pseudomonadota</taxon>
        <taxon>Betaproteobacteria</taxon>
        <taxon>Neisseriales</taxon>
        <taxon>Aquaspirillaceae</taxon>
        <taxon>Laribacter</taxon>
    </lineage>
</organism>
<dbReference type="Proteomes" id="UP001200247">
    <property type="component" value="Unassembled WGS sequence"/>
</dbReference>
<dbReference type="InterPro" id="IPR011010">
    <property type="entry name" value="DNA_brk_join_enz"/>
</dbReference>
<protein>
    <submittedName>
        <fullName evidence="2">Integrase</fullName>
    </submittedName>
</protein>
<dbReference type="AlphaFoldDB" id="A0ABD4SL64"/>
<dbReference type="InterPro" id="IPR013762">
    <property type="entry name" value="Integrase-like_cat_sf"/>
</dbReference>
<proteinExistence type="predicted"/>
<reference evidence="2 3" key="1">
    <citation type="submission" date="2021-10" db="EMBL/GenBank/DDBJ databases">
        <title>Whole-genome sequencing analysis of Laribacter hongkongensis: virulence gene profiles, carbohydrate-active enzyme prediction, and antimicrobial resistance characterization.</title>
        <authorList>
            <person name="Yuan P."/>
            <person name="Zhan Y."/>
            <person name="Chen D."/>
        </authorList>
    </citation>
    <scope>NUCLEOTIDE SEQUENCE [LARGE SCALE GENOMIC DNA]</scope>
    <source>
        <strain evidence="2 3">W67</strain>
    </source>
</reference>
<dbReference type="Gene3D" id="1.10.443.10">
    <property type="entry name" value="Intergrase catalytic core"/>
    <property type="match status" value="1"/>
</dbReference>
<dbReference type="EMBL" id="JAJAXM010000001">
    <property type="protein sequence ID" value="MCG9024455.1"/>
    <property type="molecule type" value="Genomic_DNA"/>
</dbReference>
<name>A0ABD4SL64_9NEIS</name>
<sequence length="682" mass="75762">MAEIILFTPKAELDAAANLRGFVDMCRSKLTVFGADLPFQNDVWDVTDAVATKGNGSKRERITFSNAATVDQKAPEMMREPFLSFAKAYVRYMHGMRPTKIIHNRVAALRAIEAALLETGLPPDPVQIDSRILNRAAQIVADRFSDGAAYRVGGQIEMLGIFLSENRLVAVPIRWRNPIKRPSSAVRVGKEFDEKREEMMPSPAALDALPRIFRIATEPADVITVSIAALLLASPDRISEVLTLPEACEVREPRKGKEDAYGLRWWPAKGAEPMIKWLVPSMGSVVEEALQKIRSVTAEARRIAKWYEQFPDQLYLAANVAHLRGQEWLSMKELAKILGINGGAAANTWCKTAGVATEKLEGAGKTLYVRFRDVEAAVLRMLPKGFPVLDNETGLKYSEALLIVRRNELGAQRGTYRCMIEAVSIGQVNTGLGSRVKHGYASIFSRFGFTEPDGSHIEVTSHQFRHYLNTLAQSGGLSQLDIAKWSGRKDIRQNEVYDHLTPGQMLQKIRDAVGGDQMFGPLAEIPKKVLIRRDEFARLVVPTAHTTDLGYCVHDYTASPCQLHMDCIHCQDLVCVKGDAEREALLRRRLDEAKGLMERAQAATSEGYSGSDRWLDHHRTIVDRLVQLCAIMDDPKVPDGAVIQLAAPSKPSLMDQVTERGQFQLENEQTRLLAGVKALLGE</sequence>
<gene>
    <name evidence="2" type="ORF">LH440_00770</name>
</gene>
<comment type="caution">
    <text evidence="2">The sequence shown here is derived from an EMBL/GenBank/DDBJ whole genome shotgun (WGS) entry which is preliminary data.</text>
</comment>
<dbReference type="GO" id="GO:0006310">
    <property type="term" value="P:DNA recombination"/>
    <property type="evidence" value="ECO:0007669"/>
    <property type="project" value="UniProtKB-KW"/>
</dbReference>
<evidence type="ECO:0000313" key="3">
    <source>
        <dbReference type="Proteomes" id="UP001200247"/>
    </source>
</evidence>
<dbReference type="RefSeq" id="WP_239893333.1">
    <property type="nucleotide sequence ID" value="NZ_JAJAXM010000001.1"/>
</dbReference>
<dbReference type="SUPFAM" id="SSF56349">
    <property type="entry name" value="DNA breaking-rejoining enzymes"/>
    <property type="match status" value="1"/>
</dbReference>
<accession>A0ABD4SL64</accession>
<keyword evidence="1" id="KW-0233">DNA recombination</keyword>
<evidence type="ECO:0000256" key="1">
    <source>
        <dbReference type="ARBA" id="ARBA00023172"/>
    </source>
</evidence>